<dbReference type="AlphaFoldDB" id="A0A9D1TQP5"/>
<name>A0A9D1TQP5_9FIRM</name>
<feature type="transmembrane region" description="Helical" evidence="1">
    <location>
        <begin position="175"/>
        <end position="197"/>
    </location>
</feature>
<sequence length="313" mass="33441">MEKITVKSFFLNILKGMLMGMALIIPGFSGGTVAVVLGVYYGLVSAVSGLLSRDFVRNFLFLLPFAIGMVLAVALLIIPIRTALEYLPLPTICLFVGLMLGGVPPIAKDAGKPNKFAYILSFAIACAVAVGICFLPMLDTVDEAADPGVGTYFALFGVGVVGACGFVVPGISGSMILMVLGFYNYILGAGESLLKLTDIGHNLLIILVFAAGVLVGFFIISFIMKQLLTHCKRGTYYAILGFIAGSVFTLFYQQYDSLIMPDMSAPLQITLAVLLALVGFAASFVFCVFTERKKLRDAQTEERSAENASDGEK</sequence>
<dbReference type="InterPro" id="IPR007163">
    <property type="entry name" value="VCA0040-like"/>
</dbReference>
<keyword evidence="1" id="KW-0472">Membrane</keyword>
<feature type="transmembrane region" description="Helical" evidence="1">
    <location>
        <begin position="116"/>
        <end position="137"/>
    </location>
</feature>
<evidence type="ECO:0000256" key="1">
    <source>
        <dbReference type="SAM" id="Phobius"/>
    </source>
</evidence>
<protein>
    <submittedName>
        <fullName evidence="2">DUF368 domain-containing protein</fullName>
    </submittedName>
</protein>
<dbReference type="Proteomes" id="UP000823990">
    <property type="component" value="Unassembled WGS sequence"/>
</dbReference>
<dbReference type="PANTHER" id="PTHR37308:SF1">
    <property type="entry name" value="POLYPRENYL-PHOSPHATE TRANSPORTER"/>
    <property type="match status" value="1"/>
</dbReference>
<keyword evidence="1" id="KW-1133">Transmembrane helix</keyword>
<dbReference type="Pfam" id="PF04018">
    <property type="entry name" value="VCA0040-like"/>
    <property type="match status" value="1"/>
</dbReference>
<reference evidence="2" key="2">
    <citation type="submission" date="2021-04" db="EMBL/GenBank/DDBJ databases">
        <authorList>
            <person name="Gilroy R."/>
        </authorList>
    </citation>
    <scope>NUCLEOTIDE SEQUENCE</scope>
    <source>
        <strain evidence="2">12435</strain>
    </source>
</reference>
<accession>A0A9D1TQP5</accession>
<feature type="transmembrane region" description="Helical" evidence="1">
    <location>
        <begin position="149"/>
        <end position="168"/>
    </location>
</feature>
<feature type="transmembrane region" description="Helical" evidence="1">
    <location>
        <begin position="86"/>
        <end position="104"/>
    </location>
</feature>
<dbReference type="EMBL" id="DXHS01000019">
    <property type="protein sequence ID" value="HIW01938.1"/>
    <property type="molecule type" value="Genomic_DNA"/>
</dbReference>
<evidence type="ECO:0000313" key="2">
    <source>
        <dbReference type="EMBL" id="HIW01938.1"/>
    </source>
</evidence>
<feature type="transmembrane region" description="Helical" evidence="1">
    <location>
        <begin position="236"/>
        <end position="255"/>
    </location>
</feature>
<dbReference type="PANTHER" id="PTHR37308">
    <property type="entry name" value="INTEGRAL MEMBRANE PROTEIN"/>
    <property type="match status" value="1"/>
</dbReference>
<feature type="transmembrane region" description="Helical" evidence="1">
    <location>
        <begin position="9"/>
        <end position="28"/>
    </location>
</feature>
<feature type="transmembrane region" description="Helical" evidence="1">
    <location>
        <begin position="34"/>
        <end position="52"/>
    </location>
</feature>
<reference evidence="2" key="1">
    <citation type="journal article" date="2021" name="PeerJ">
        <title>Extensive microbial diversity within the chicken gut microbiome revealed by metagenomics and culture.</title>
        <authorList>
            <person name="Gilroy R."/>
            <person name="Ravi A."/>
            <person name="Getino M."/>
            <person name="Pursley I."/>
            <person name="Horton D.L."/>
            <person name="Alikhan N.F."/>
            <person name="Baker D."/>
            <person name="Gharbi K."/>
            <person name="Hall N."/>
            <person name="Watson M."/>
            <person name="Adriaenssens E.M."/>
            <person name="Foster-Nyarko E."/>
            <person name="Jarju S."/>
            <person name="Secka A."/>
            <person name="Antonio M."/>
            <person name="Oren A."/>
            <person name="Chaudhuri R.R."/>
            <person name="La Ragione R."/>
            <person name="Hildebrand F."/>
            <person name="Pallen M.J."/>
        </authorList>
    </citation>
    <scope>NUCLEOTIDE SEQUENCE</scope>
    <source>
        <strain evidence="2">12435</strain>
    </source>
</reference>
<feature type="transmembrane region" description="Helical" evidence="1">
    <location>
        <begin position="59"/>
        <end position="80"/>
    </location>
</feature>
<feature type="transmembrane region" description="Helical" evidence="1">
    <location>
        <begin position="203"/>
        <end position="224"/>
    </location>
</feature>
<comment type="caution">
    <text evidence="2">The sequence shown here is derived from an EMBL/GenBank/DDBJ whole genome shotgun (WGS) entry which is preliminary data.</text>
</comment>
<keyword evidence="1" id="KW-0812">Transmembrane</keyword>
<feature type="transmembrane region" description="Helical" evidence="1">
    <location>
        <begin position="267"/>
        <end position="289"/>
    </location>
</feature>
<proteinExistence type="predicted"/>
<evidence type="ECO:0000313" key="3">
    <source>
        <dbReference type="Proteomes" id="UP000823990"/>
    </source>
</evidence>
<organism evidence="2 3">
    <name type="scientific">Candidatus Protoclostridium stercorigallinarum</name>
    <dbReference type="NCBI Taxonomy" id="2838741"/>
    <lineage>
        <taxon>Bacteria</taxon>
        <taxon>Bacillati</taxon>
        <taxon>Bacillota</taxon>
        <taxon>Clostridia</taxon>
        <taxon>Candidatus Protoclostridium</taxon>
    </lineage>
</organism>
<gene>
    <name evidence="2" type="ORF">H9892_01200</name>
</gene>